<dbReference type="PANTHER" id="PTHR24320:SF283">
    <property type="entry name" value="RETINOL DEHYDROGENASE 11"/>
    <property type="match status" value="1"/>
</dbReference>
<organism evidence="3 4">
    <name type="scientific">Sporothrix stenoceras</name>
    <dbReference type="NCBI Taxonomy" id="5173"/>
    <lineage>
        <taxon>Eukaryota</taxon>
        <taxon>Fungi</taxon>
        <taxon>Dikarya</taxon>
        <taxon>Ascomycota</taxon>
        <taxon>Pezizomycotina</taxon>
        <taxon>Sordariomycetes</taxon>
        <taxon>Sordariomycetidae</taxon>
        <taxon>Ophiostomatales</taxon>
        <taxon>Ophiostomataceae</taxon>
        <taxon>Sporothrix</taxon>
    </lineage>
</organism>
<protein>
    <recommendedName>
        <fullName evidence="5">Short-chain dehydrogenase</fullName>
    </recommendedName>
</protein>
<evidence type="ECO:0008006" key="5">
    <source>
        <dbReference type="Google" id="ProtNLM"/>
    </source>
</evidence>
<evidence type="ECO:0000313" key="4">
    <source>
        <dbReference type="Proteomes" id="UP001583186"/>
    </source>
</evidence>
<dbReference type="EMBL" id="JAWCUI010000005">
    <property type="protein sequence ID" value="KAL1902493.1"/>
    <property type="molecule type" value="Genomic_DNA"/>
</dbReference>
<evidence type="ECO:0000313" key="3">
    <source>
        <dbReference type="EMBL" id="KAL1902493.1"/>
    </source>
</evidence>
<keyword evidence="2" id="KW-0560">Oxidoreductase</keyword>
<dbReference type="Pfam" id="PF00106">
    <property type="entry name" value="adh_short"/>
    <property type="match status" value="1"/>
</dbReference>
<accession>A0ABR3ZP63</accession>
<dbReference type="PRINTS" id="PR00081">
    <property type="entry name" value="GDHRDH"/>
</dbReference>
<dbReference type="InterPro" id="IPR002347">
    <property type="entry name" value="SDR_fam"/>
</dbReference>
<proteinExistence type="inferred from homology"/>
<evidence type="ECO:0000256" key="2">
    <source>
        <dbReference type="ARBA" id="ARBA00023002"/>
    </source>
</evidence>
<evidence type="ECO:0000256" key="1">
    <source>
        <dbReference type="ARBA" id="ARBA00006484"/>
    </source>
</evidence>
<dbReference type="InterPro" id="IPR036291">
    <property type="entry name" value="NAD(P)-bd_dom_sf"/>
</dbReference>
<dbReference type="PANTHER" id="PTHR24320">
    <property type="entry name" value="RETINOL DEHYDROGENASE"/>
    <property type="match status" value="1"/>
</dbReference>
<dbReference type="Proteomes" id="UP001583186">
    <property type="component" value="Unassembled WGS sequence"/>
</dbReference>
<dbReference type="SUPFAM" id="SSF51735">
    <property type="entry name" value="NAD(P)-binding Rossmann-fold domains"/>
    <property type="match status" value="1"/>
</dbReference>
<keyword evidence="4" id="KW-1185">Reference proteome</keyword>
<reference evidence="3 4" key="1">
    <citation type="journal article" date="2024" name="IMA Fungus">
        <title>IMA Genome - F19 : A genome assembly and annotation guide to empower mycologists, including annotated draft genome sequences of Ceratocystis pirilliformis, Diaporthe australafricana, Fusarium ophioides, Paecilomyces lecythidis, and Sporothrix stenoceras.</title>
        <authorList>
            <person name="Aylward J."/>
            <person name="Wilson A.M."/>
            <person name="Visagie C.M."/>
            <person name="Spraker J."/>
            <person name="Barnes I."/>
            <person name="Buitendag C."/>
            <person name="Ceriani C."/>
            <person name="Del Mar Angel L."/>
            <person name="du Plessis D."/>
            <person name="Fuchs T."/>
            <person name="Gasser K."/>
            <person name="Kramer D."/>
            <person name="Li W."/>
            <person name="Munsamy K."/>
            <person name="Piso A."/>
            <person name="Price J.L."/>
            <person name="Sonnekus B."/>
            <person name="Thomas C."/>
            <person name="van der Nest A."/>
            <person name="van Dijk A."/>
            <person name="van Heerden A."/>
            <person name="van Vuuren N."/>
            <person name="Yilmaz N."/>
            <person name="Duong T.A."/>
            <person name="van der Merwe N.A."/>
            <person name="Wingfield M.J."/>
            <person name="Wingfield B.D."/>
        </authorList>
    </citation>
    <scope>NUCLEOTIDE SEQUENCE [LARGE SCALE GENOMIC DNA]</scope>
    <source>
        <strain evidence="3 4">CMW 5346</strain>
    </source>
</reference>
<name>A0ABR3ZP63_9PEZI</name>
<dbReference type="Gene3D" id="3.40.50.720">
    <property type="entry name" value="NAD(P)-binding Rossmann-like Domain"/>
    <property type="match status" value="1"/>
</dbReference>
<gene>
    <name evidence="3" type="ORF">Sste5346_001474</name>
</gene>
<sequence>MPTTHSEFGANTEAVEVAKAFADRVKGKTVFVTGGNIKGIGYATAYGMASQSPAHLILAGRTPAKLAECIDALKKDFPSVSYRTLLVDLSSQASVRKAAAEVMSWSDIPTIDYVFNTAGVMGIPERTLSVDGIEIQMATNHIGHWLLSCLIMPKLIAASNDQPKGNVRIVNVSSGSPFIASMRWSDMNFEVVNKNLPQAEQPFYPFMKRWGYSDLEELAYAGIDGYNRSKVANVLAGIGFTKALYEKYGILGLAVHPGVIPTELGRDFAKSQLDSIAEMKAEGTIVYKTLSAGASTSLVAALDDKVTVEEQGGPQNRQNYGCFMADCQVNDKATDLATSSAEAEKLWSVSEDLVKEKFSW</sequence>
<comment type="caution">
    <text evidence="3">The sequence shown here is derived from an EMBL/GenBank/DDBJ whole genome shotgun (WGS) entry which is preliminary data.</text>
</comment>
<comment type="similarity">
    <text evidence="1">Belongs to the short-chain dehydrogenases/reductases (SDR) family.</text>
</comment>